<reference evidence="1 2" key="1">
    <citation type="submission" date="2014-02" db="EMBL/GenBank/DDBJ databases">
        <title>Single nucleus genome sequencing reveals high similarity among nuclei of an endomycorrhizal fungus.</title>
        <authorList>
            <person name="Lin K."/>
            <person name="Geurts R."/>
            <person name="Zhang Z."/>
            <person name="Limpens E."/>
            <person name="Saunders D.G."/>
            <person name="Mu D."/>
            <person name="Pang E."/>
            <person name="Cao H."/>
            <person name="Cha H."/>
            <person name="Lin T."/>
            <person name="Zhou Q."/>
            <person name="Shang Y."/>
            <person name="Li Y."/>
            <person name="Ivanov S."/>
            <person name="Sharma T."/>
            <person name="Velzen R.V."/>
            <person name="Ruijter N.D."/>
            <person name="Aanen D.K."/>
            <person name="Win J."/>
            <person name="Kamoun S."/>
            <person name="Bisseling T."/>
            <person name="Huang S."/>
        </authorList>
    </citation>
    <scope>NUCLEOTIDE SEQUENCE [LARGE SCALE GENOMIC DNA]</scope>
    <source>
        <strain evidence="2">DAOM197198w</strain>
    </source>
</reference>
<gene>
    <name evidence="1" type="ORF">RirG_021940</name>
</gene>
<name>A0A015KDK3_RHIIW</name>
<proteinExistence type="predicted"/>
<comment type="caution">
    <text evidence="1">The sequence shown here is derived from an EMBL/GenBank/DDBJ whole genome shotgun (WGS) entry which is preliminary data.</text>
</comment>
<dbReference type="HOGENOM" id="CLU_100315_0_0_1"/>
<dbReference type="AlphaFoldDB" id="A0A015KDK3"/>
<dbReference type="Proteomes" id="UP000022910">
    <property type="component" value="Unassembled WGS sequence"/>
</dbReference>
<evidence type="ECO:0000313" key="1">
    <source>
        <dbReference type="EMBL" id="EXX77645.1"/>
    </source>
</evidence>
<organism evidence="1 2">
    <name type="scientific">Rhizophagus irregularis (strain DAOM 197198w)</name>
    <name type="common">Glomus intraradices</name>
    <dbReference type="NCBI Taxonomy" id="1432141"/>
    <lineage>
        <taxon>Eukaryota</taxon>
        <taxon>Fungi</taxon>
        <taxon>Fungi incertae sedis</taxon>
        <taxon>Mucoromycota</taxon>
        <taxon>Glomeromycotina</taxon>
        <taxon>Glomeromycetes</taxon>
        <taxon>Glomerales</taxon>
        <taxon>Glomeraceae</taxon>
        <taxon>Rhizophagus</taxon>
    </lineage>
</organism>
<evidence type="ECO:0000313" key="2">
    <source>
        <dbReference type="Proteomes" id="UP000022910"/>
    </source>
</evidence>
<dbReference type="OrthoDB" id="2311981at2759"/>
<protein>
    <submittedName>
        <fullName evidence="1">Uncharacterized protein</fullName>
    </submittedName>
</protein>
<dbReference type="EMBL" id="JEMT01010474">
    <property type="protein sequence ID" value="EXX77645.1"/>
    <property type="molecule type" value="Genomic_DNA"/>
</dbReference>
<keyword evidence="2" id="KW-1185">Reference proteome</keyword>
<accession>A0A015KDK3</accession>
<sequence length="242" mass="28733">MSSEFKKLPEIIQILTLVFTRKIIYNDNFNPEPISQGNKELCEEFIAEYLLNGKTVKFEILESRLKNKSKNEGLIPVFIEHAETYYKDREILFENKHELIPFIFHYFRQRENEISNNQNFEDFKESILTDIENIIGLKNTGDFQERLNRIKEHSIKEQTSKRNKKKIWVKFNENTIKIIFNGDDVFDLVEEVTTKLNGLENFKIDLIEAYKHNSTEPLKFGDIIDDTFINQYETPIVIRVKA</sequence>